<evidence type="ECO:0000313" key="3">
    <source>
        <dbReference type="Proteomes" id="UP000242180"/>
    </source>
</evidence>
<gene>
    <name evidence="2" type="ORF">BCR43DRAFT_487323</name>
</gene>
<sequence length="96" mass="10906">MSASEERTECKRRREGKKRKEILPERKCCSLSRTAGDTDMMVPMVLNISRTCCVSDPDLTRTVKAVPCARLMMDVATFAYVHIEPNNLVTDPSREK</sequence>
<dbReference type="EMBL" id="MCGN01000002">
    <property type="protein sequence ID" value="ORZ01681.1"/>
    <property type="molecule type" value="Genomic_DNA"/>
</dbReference>
<accession>A0A1X2HQR3</accession>
<feature type="compositionally biased region" description="Basic residues" evidence="1">
    <location>
        <begin position="10"/>
        <end position="20"/>
    </location>
</feature>
<name>A0A1X2HQR3_SYNRA</name>
<dbReference type="InParanoid" id="A0A1X2HQR3"/>
<evidence type="ECO:0000313" key="2">
    <source>
        <dbReference type="EMBL" id="ORZ01681.1"/>
    </source>
</evidence>
<reference evidence="2 3" key="1">
    <citation type="submission" date="2016-07" db="EMBL/GenBank/DDBJ databases">
        <title>Pervasive Adenine N6-methylation of Active Genes in Fungi.</title>
        <authorList>
            <consortium name="DOE Joint Genome Institute"/>
            <person name="Mondo S.J."/>
            <person name="Dannebaum R.O."/>
            <person name="Kuo R.C."/>
            <person name="Labutti K."/>
            <person name="Haridas S."/>
            <person name="Kuo A."/>
            <person name="Salamov A."/>
            <person name="Ahrendt S.R."/>
            <person name="Lipzen A."/>
            <person name="Sullivan W."/>
            <person name="Andreopoulos W.B."/>
            <person name="Clum A."/>
            <person name="Lindquist E."/>
            <person name="Daum C."/>
            <person name="Ramamoorthy G.K."/>
            <person name="Gryganskyi A."/>
            <person name="Culley D."/>
            <person name="Magnuson J.K."/>
            <person name="James T.Y."/>
            <person name="O'Malley M.A."/>
            <person name="Stajich J.E."/>
            <person name="Spatafora J.W."/>
            <person name="Visel A."/>
            <person name="Grigoriev I.V."/>
        </authorList>
    </citation>
    <scope>NUCLEOTIDE SEQUENCE [LARGE SCALE GENOMIC DNA]</scope>
    <source>
        <strain evidence="2 3">NRRL 2496</strain>
    </source>
</reference>
<evidence type="ECO:0000256" key="1">
    <source>
        <dbReference type="SAM" id="MobiDB-lite"/>
    </source>
</evidence>
<proteinExistence type="predicted"/>
<protein>
    <submittedName>
        <fullName evidence="2">Uncharacterized protein</fullName>
    </submittedName>
</protein>
<dbReference type="AlphaFoldDB" id="A0A1X2HQR3"/>
<dbReference type="Proteomes" id="UP000242180">
    <property type="component" value="Unassembled WGS sequence"/>
</dbReference>
<comment type="caution">
    <text evidence="2">The sequence shown here is derived from an EMBL/GenBank/DDBJ whole genome shotgun (WGS) entry which is preliminary data.</text>
</comment>
<keyword evidence="3" id="KW-1185">Reference proteome</keyword>
<feature type="region of interest" description="Disordered" evidence="1">
    <location>
        <begin position="1"/>
        <end position="20"/>
    </location>
</feature>
<organism evidence="2 3">
    <name type="scientific">Syncephalastrum racemosum</name>
    <name type="common">Filamentous fungus</name>
    <dbReference type="NCBI Taxonomy" id="13706"/>
    <lineage>
        <taxon>Eukaryota</taxon>
        <taxon>Fungi</taxon>
        <taxon>Fungi incertae sedis</taxon>
        <taxon>Mucoromycota</taxon>
        <taxon>Mucoromycotina</taxon>
        <taxon>Mucoromycetes</taxon>
        <taxon>Mucorales</taxon>
        <taxon>Syncephalastraceae</taxon>
        <taxon>Syncephalastrum</taxon>
    </lineage>
</organism>